<dbReference type="InterPro" id="IPR000182">
    <property type="entry name" value="GNAT_dom"/>
</dbReference>
<dbReference type="PANTHER" id="PTHR42791:SF1">
    <property type="entry name" value="N-ACETYLTRANSFERASE DOMAIN-CONTAINING PROTEIN"/>
    <property type="match status" value="1"/>
</dbReference>
<dbReference type="GO" id="GO:0016747">
    <property type="term" value="F:acyltransferase activity, transferring groups other than amino-acyl groups"/>
    <property type="evidence" value="ECO:0007669"/>
    <property type="project" value="InterPro"/>
</dbReference>
<dbReference type="EMBL" id="CAVMBE010000036">
    <property type="protein sequence ID" value="CAK4030463.1"/>
    <property type="molecule type" value="Genomic_DNA"/>
</dbReference>
<organism evidence="2 3">
    <name type="scientific">Lecanosticta acicola</name>
    <dbReference type="NCBI Taxonomy" id="111012"/>
    <lineage>
        <taxon>Eukaryota</taxon>
        <taxon>Fungi</taxon>
        <taxon>Dikarya</taxon>
        <taxon>Ascomycota</taxon>
        <taxon>Pezizomycotina</taxon>
        <taxon>Dothideomycetes</taxon>
        <taxon>Dothideomycetidae</taxon>
        <taxon>Mycosphaerellales</taxon>
        <taxon>Mycosphaerellaceae</taxon>
        <taxon>Lecanosticta</taxon>
    </lineage>
</organism>
<evidence type="ECO:0000313" key="3">
    <source>
        <dbReference type="Proteomes" id="UP001296104"/>
    </source>
</evidence>
<dbReference type="InterPro" id="IPR016181">
    <property type="entry name" value="Acyl_CoA_acyltransferase"/>
</dbReference>
<dbReference type="PROSITE" id="PS51186">
    <property type="entry name" value="GNAT"/>
    <property type="match status" value="1"/>
</dbReference>
<proteinExistence type="predicted"/>
<dbReference type="Proteomes" id="UP001296104">
    <property type="component" value="Unassembled WGS sequence"/>
</dbReference>
<gene>
    <name evidence="2" type="ORF">LECACI_7A005621</name>
</gene>
<evidence type="ECO:0000313" key="2">
    <source>
        <dbReference type="EMBL" id="CAK4030463.1"/>
    </source>
</evidence>
<comment type="caution">
    <text evidence="2">The sequence shown here is derived from an EMBL/GenBank/DDBJ whole genome shotgun (WGS) entry which is preliminary data.</text>
</comment>
<dbReference type="AlphaFoldDB" id="A0AAI8Z0Z5"/>
<dbReference type="PANTHER" id="PTHR42791">
    <property type="entry name" value="GNAT FAMILY ACETYLTRANSFERASE"/>
    <property type="match status" value="1"/>
</dbReference>
<protein>
    <recommendedName>
        <fullName evidence="1">N-acetyltransferase domain-containing protein</fullName>
    </recommendedName>
</protein>
<dbReference type="Pfam" id="PF00583">
    <property type="entry name" value="Acetyltransf_1"/>
    <property type="match status" value="1"/>
</dbReference>
<evidence type="ECO:0000259" key="1">
    <source>
        <dbReference type="PROSITE" id="PS51186"/>
    </source>
</evidence>
<dbReference type="Gene3D" id="3.40.630.30">
    <property type="match status" value="1"/>
</dbReference>
<feature type="domain" description="N-acetyltransferase" evidence="1">
    <location>
        <begin position="137"/>
        <end position="276"/>
    </location>
</feature>
<keyword evidence="3" id="KW-1185">Reference proteome</keyword>
<dbReference type="SUPFAM" id="SSF55729">
    <property type="entry name" value="Acyl-CoA N-acyltransferases (Nat)"/>
    <property type="match status" value="1"/>
</dbReference>
<name>A0AAI8Z0Z5_9PEZI</name>
<sequence length="294" mass="32837">MESILNLLSTKHPLALKHGATVVTETEIGKQEAGLPEELTTSTSFPKKNVGIAPTPTTNKADEVRVLTLADYEDAAYSLALAFWDDHSSRYFIHTPDRAHWTLKQKWDLHLKMMGYIVYAHLLKGLVVSAGEGYGCVALWMPPAQNMDDPLTLLRSGLWRLTYQLSPEGRTRFFTEFLPLLNHTKSSVLGPHKDTHSYYLVYIGTRPRARGNGFARKCIDAVTARADREGRACYLESSNDVNRGIYGRMGFVLQREIFLQRGGGEEGHVRLDIMVREPVGEEGEEGDADSGVDV</sequence>
<accession>A0AAI8Z0Z5</accession>
<reference evidence="2" key="1">
    <citation type="submission" date="2023-11" db="EMBL/GenBank/DDBJ databases">
        <authorList>
            <person name="Alioto T."/>
            <person name="Alioto T."/>
            <person name="Gomez Garrido J."/>
        </authorList>
    </citation>
    <scope>NUCLEOTIDE SEQUENCE</scope>
</reference>
<dbReference type="InterPro" id="IPR052523">
    <property type="entry name" value="Trichothecene_AcTrans"/>
</dbReference>